<feature type="region of interest" description="Disordered" evidence="1">
    <location>
        <begin position="221"/>
        <end position="241"/>
    </location>
</feature>
<dbReference type="RefSeq" id="XP_066934661.1">
    <property type="nucleotide sequence ID" value="XM_067078560.1"/>
</dbReference>
<dbReference type="AlphaFoldDB" id="A0A7M5U1T6"/>
<dbReference type="Proteomes" id="UP000594262">
    <property type="component" value="Unplaced"/>
</dbReference>
<feature type="compositionally biased region" description="Polar residues" evidence="1">
    <location>
        <begin position="221"/>
        <end position="235"/>
    </location>
</feature>
<keyword evidence="4" id="KW-1185">Reference proteome</keyword>
<keyword evidence="2" id="KW-0472">Membrane</keyword>
<feature type="region of interest" description="Disordered" evidence="1">
    <location>
        <begin position="109"/>
        <end position="130"/>
    </location>
</feature>
<keyword evidence="2" id="KW-0812">Transmembrane</keyword>
<keyword evidence="2" id="KW-1133">Transmembrane helix</keyword>
<feature type="transmembrane region" description="Helical" evidence="2">
    <location>
        <begin position="58"/>
        <end position="81"/>
    </location>
</feature>
<dbReference type="EnsemblMetazoa" id="CLYHEMT005057.1">
    <property type="protein sequence ID" value="CLYHEMP005057.1"/>
    <property type="gene ID" value="CLYHEMG005057"/>
</dbReference>
<protein>
    <submittedName>
        <fullName evidence="3">Uncharacterized protein</fullName>
    </submittedName>
</protein>
<accession>A0A7M5U1T6</accession>
<evidence type="ECO:0000313" key="3">
    <source>
        <dbReference type="EnsemblMetazoa" id="CLYHEMP005057.1"/>
    </source>
</evidence>
<feature type="region of interest" description="Disordered" evidence="1">
    <location>
        <begin position="162"/>
        <end position="206"/>
    </location>
</feature>
<dbReference type="OrthoDB" id="10682680at2759"/>
<feature type="compositionally biased region" description="Basic residues" evidence="1">
    <location>
        <begin position="181"/>
        <end position="191"/>
    </location>
</feature>
<sequence length="541" mass="61820">MNSRGDLPNHQNRYDVYNWLSQLTTKEPLINQWLNEGDGNHVIELYKNNGNQSNGPSLWVWVVCFLSVAVICMGIVILIGLGKCCKWEPSHGKNYDLWKLTKTGARKLCKKASRNQGRNDRNENGDPYERPVAMQLDEIIVYQQGRRVTLENDEKTQLLKETIENQQSDSDRSSPFSPQRSSKRASSKHNSVHFSPDRVSSPSLKAKQALQKIKCLTKTLSASGTTPDNKPTVENFQARPLPPLPTSPEFVLQEDSPFKIHSLFDTSLDEQRHNSHGETKAKLKLEDLERRLQKNSSQQDLYLIDFTSKRKNTLSEFRKHKSTYKNRAKEISMFEMLRNRSSSIDERLSEASLKRQRTRVRRSRSLDDLDNVTVNEIYVDIKTYEEVPEEMQKQTPLKEPYDSNRVTEYSPRDGGLAMMSPRDGGMTVSTNTIYGTIKGENAYARITDLPAVANRLAIQNRPMPPTPTLLDLCFMKQNPALPPHQQNKKPKNHIYQRANRGRPLSQQFPSFRSSISGTSGPYAKINDVMGLPRNSRFYSSS</sequence>
<reference evidence="3" key="1">
    <citation type="submission" date="2021-01" db="UniProtKB">
        <authorList>
            <consortium name="EnsemblMetazoa"/>
        </authorList>
    </citation>
    <scope>IDENTIFICATION</scope>
</reference>
<feature type="compositionally biased region" description="Polar residues" evidence="1">
    <location>
        <begin position="192"/>
        <end position="203"/>
    </location>
</feature>
<evidence type="ECO:0000256" key="1">
    <source>
        <dbReference type="SAM" id="MobiDB-lite"/>
    </source>
</evidence>
<organism evidence="3 4">
    <name type="scientific">Clytia hemisphaerica</name>
    <dbReference type="NCBI Taxonomy" id="252671"/>
    <lineage>
        <taxon>Eukaryota</taxon>
        <taxon>Metazoa</taxon>
        <taxon>Cnidaria</taxon>
        <taxon>Hydrozoa</taxon>
        <taxon>Hydroidolina</taxon>
        <taxon>Leptothecata</taxon>
        <taxon>Obeliida</taxon>
        <taxon>Clytiidae</taxon>
        <taxon>Clytia</taxon>
    </lineage>
</organism>
<evidence type="ECO:0000313" key="4">
    <source>
        <dbReference type="Proteomes" id="UP000594262"/>
    </source>
</evidence>
<name>A0A7M5U1T6_9CNID</name>
<feature type="compositionally biased region" description="Basic and acidic residues" evidence="1">
    <location>
        <begin position="117"/>
        <end position="129"/>
    </location>
</feature>
<proteinExistence type="predicted"/>
<dbReference type="GeneID" id="136822320"/>
<evidence type="ECO:0000256" key="2">
    <source>
        <dbReference type="SAM" id="Phobius"/>
    </source>
</evidence>
<feature type="compositionally biased region" description="Polar residues" evidence="1">
    <location>
        <begin position="164"/>
        <end position="180"/>
    </location>
</feature>